<dbReference type="PANTHER" id="PTHR43283">
    <property type="entry name" value="BETA-LACTAMASE-RELATED"/>
    <property type="match status" value="1"/>
</dbReference>
<dbReference type="PANTHER" id="PTHR43283:SF3">
    <property type="entry name" value="BETA-LACTAMASE FAMILY PROTEIN (AFU_ORTHOLOGUE AFUA_5G07500)"/>
    <property type="match status" value="1"/>
</dbReference>
<dbReference type="GO" id="GO:0016787">
    <property type="term" value="F:hydrolase activity"/>
    <property type="evidence" value="ECO:0007669"/>
    <property type="project" value="UniProtKB-KW"/>
</dbReference>
<dbReference type="InterPro" id="IPR050789">
    <property type="entry name" value="Diverse_Enzym_Activities"/>
</dbReference>
<evidence type="ECO:0000259" key="2">
    <source>
        <dbReference type="Pfam" id="PF00144"/>
    </source>
</evidence>
<protein>
    <submittedName>
        <fullName evidence="3">Serine hydrolase domain-containing protein</fullName>
        <ecNumber evidence="3">3.1.1.103</ecNumber>
    </submittedName>
</protein>
<feature type="domain" description="Beta-lactamase-related" evidence="2">
    <location>
        <begin position="27"/>
        <end position="373"/>
    </location>
</feature>
<dbReference type="Gene3D" id="3.40.710.10">
    <property type="entry name" value="DD-peptidase/beta-lactamase superfamily"/>
    <property type="match status" value="1"/>
</dbReference>
<dbReference type="InterPro" id="IPR001466">
    <property type="entry name" value="Beta-lactam-related"/>
</dbReference>
<feature type="region of interest" description="Disordered" evidence="1">
    <location>
        <begin position="375"/>
        <end position="396"/>
    </location>
</feature>
<proteinExistence type="predicted"/>
<dbReference type="Pfam" id="PF00144">
    <property type="entry name" value="Beta-lactamase"/>
    <property type="match status" value="1"/>
</dbReference>
<evidence type="ECO:0000256" key="1">
    <source>
        <dbReference type="SAM" id="MobiDB-lite"/>
    </source>
</evidence>
<accession>A0ABU8DX11</accession>
<comment type="caution">
    <text evidence="3">The sequence shown here is derived from an EMBL/GenBank/DDBJ whole genome shotgun (WGS) entry which is preliminary data.</text>
</comment>
<dbReference type="RefSeq" id="WP_336405493.1">
    <property type="nucleotide sequence ID" value="NZ_JBAPLU010000020.1"/>
</dbReference>
<dbReference type="EMBL" id="JBAPLU010000020">
    <property type="protein sequence ID" value="MEI4273372.1"/>
    <property type="molecule type" value="Genomic_DNA"/>
</dbReference>
<dbReference type="EC" id="3.1.1.103" evidence="3"/>
<dbReference type="InterPro" id="IPR012338">
    <property type="entry name" value="Beta-lactam/transpept-like"/>
</dbReference>
<reference evidence="3 4" key="1">
    <citation type="submission" date="2024-03" db="EMBL/GenBank/DDBJ databases">
        <title>Draft genome sequence of Klenkia sp. LSe6-5.</title>
        <authorList>
            <person name="Duangmal K."/>
            <person name="Chantavorakit T."/>
        </authorList>
    </citation>
    <scope>NUCLEOTIDE SEQUENCE [LARGE SCALE GENOMIC DNA]</scope>
    <source>
        <strain evidence="3 4">LSe6-5</strain>
    </source>
</reference>
<dbReference type="SUPFAM" id="SSF56601">
    <property type="entry name" value="beta-lactamase/transpeptidase-like"/>
    <property type="match status" value="1"/>
</dbReference>
<evidence type="ECO:0000313" key="4">
    <source>
        <dbReference type="Proteomes" id="UP001361570"/>
    </source>
</evidence>
<gene>
    <name evidence="3" type="ORF">TEK04_16750</name>
</gene>
<sequence length="396" mass="41668">MSTPKTAMSDARRGGLHRMDPTALFTLVDRHVAEGRYPGAVVAVRQARTTTVHAAGTLAVGGDDPVTPQTPFRLASLSKPFGGLLALALAADGVLDLHAGAARWLPELAAPRVLRHPDAELTDTVPAQRPITVRDLLHMTCGTGLRMDTSPLAHAMWERGVSPGPLPPALDPDTWVQRLSSLPLSDQPGEGWRYHTGSDLLGVLLARMTGRSLPELLVERVTGPLGLTGTGFWSPDPLPVQYTPGPDGLEVLDPPDGVWSRPPVFPSLGGGLVSTAADVCAFLGAVADDALPGGVRAADVLRDGLTDGQRAAAQAFLGPGRTWATGNLEVTLEVTDPWTTPGRFGWVGGTGTSGYVDPTPDLVAVLLTQRVMTGPHDGPEEFWQTARDAAGPPTRR</sequence>
<dbReference type="Proteomes" id="UP001361570">
    <property type="component" value="Unassembled WGS sequence"/>
</dbReference>
<evidence type="ECO:0000313" key="3">
    <source>
        <dbReference type="EMBL" id="MEI4273372.1"/>
    </source>
</evidence>
<name>A0ABU8DX11_9ACTN</name>
<keyword evidence="3" id="KW-0378">Hydrolase</keyword>
<keyword evidence="4" id="KW-1185">Reference proteome</keyword>
<organism evidence="3 4">
    <name type="scientific">Klenkia sesuvii</name>
    <dbReference type="NCBI Taxonomy" id="3103137"/>
    <lineage>
        <taxon>Bacteria</taxon>
        <taxon>Bacillati</taxon>
        <taxon>Actinomycetota</taxon>
        <taxon>Actinomycetes</taxon>
        <taxon>Geodermatophilales</taxon>
        <taxon>Geodermatophilaceae</taxon>
        <taxon>Klenkia</taxon>
    </lineage>
</organism>